<evidence type="ECO:0000313" key="4">
    <source>
        <dbReference type="Proteomes" id="UP000727907"/>
    </source>
</evidence>
<dbReference type="RefSeq" id="WP_216959099.1">
    <property type="nucleotide sequence ID" value="NZ_JAHOPB010000001.1"/>
</dbReference>
<dbReference type="PIRSF" id="PIRSF017082">
    <property type="entry name" value="YflP"/>
    <property type="match status" value="1"/>
</dbReference>
<gene>
    <name evidence="3" type="ORF">KQ910_10115</name>
</gene>
<evidence type="ECO:0000313" key="3">
    <source>
        <dbReference type="EMBL" id="MBU8874119.1"/>
    </source>
</evidence>
<dbReference type="Proteomes" id="UP000727907">
    <property type="component" value="Unassembled WGS sequence"/>
</dbReference>
<proteinExistence type="inferred from homology"/>
<keyword evidence="2" id="KW-0732">Signal</keyword>
<evidence type="ECO:0000256" key="2">
    <source>
        <dbReference type="SAM" id="SignalP"/>
    </source>
</evidence>
<keyword evidence="4" id="KW-1185">Reference proteome</keyword>
<comment type="similarity">
    <text evidence="1">Belongs to the UPF0065 (bug) family.</text>
</comment>
<dbReference type="PROSITE" id="PS51318">
    <property type="entry name" value="TAT"/>
    <property type="match status" value="1"/>
</dbReference>
<evidence type="ECO:0000256" key="1">
    <source>
        <dbReference type="ARBA" id="ARBA00006987"/>
    </source>
</evidence>
<protein>
    <submittedName>
        <fullName evidence="3">Tripartite tricarboxylate transporter substrate binding protein</fullName>
    </submittedName>
</protein>
<comment type="caution">
    <text evidence="3">The sequence shown here is derived from an EMBL/GenBank/DDBJ whole genome shotgun (WGS) entry which is preliminary data.</text>
</comment>
<dbReference type="CDD" id="cd07012">
    <property type="entry name" value="PBP2_Bug_TTT"/>
    <property type="match status" value="1"/>
</dbReference>
<accession>A0ABS6IHQ9</accession>
<dbReference type="InterPro" id="IPR006311">
    <property type="entry name" value="TAT_signal"/>
</dbReference>
<dbReference type="PANTHER" id="PTHR42928:SF5">
    <property type="entry name" value="BLR1237 PROTEIN"/>
    <property type="match status" value="1"/>
</dbReference>
<dbReference type="InterPro" id="IPR005064">
    <property type="entry name" value="BUG"/>
</dbReference>
<dbReference type="PANTHER" id="PTHR42928">
    <property type="entry name" value="TRICARBOXYLATE-BINDING PROTEIN"/>
    <property type="match status" value="1"/>
</dbReference>
<reference evidence="3 4" key="1">
    <citation type="submission" date="2021-06" db="EMBL/GenBank/DDBJ databases">
        <authorList>
            <person name="Lee D.H."/>
        </authorList>
    </citation>
    <scope>NUCLEOTIDE SEQUENCE [LARGE SCALE GENOMIC DNA]</scope>
    <source>
        <strain evidence="3 4">MMS21-HV4-11</strain>
    </source>
</reference>
<feature type="chain" id="PRO_5045797424" evidence="2">
    <location>
        <begin position="20"/>
        <end position="324"/>
    </location>
</feature>
<dbReference type="Pfam" id="PF03401">
    <property type="entry name" value="TctC"/>
    <property type="match status" value="1"/>
</dbReference>
<name>A0ABS6IHQ9_9HYPH</name>
<sequence>MAQRRTFVLGALAATAASATGFGARAQAFPTKPIRFVVPFAAGGNADVTARLVGDGMSRKLGQTVLVDNRPGAGGVVGQETVLQAPADGYTMVIGAFGTLYVSPLMAGKPSMVPSFAPVSMLSTVPMIVVVPANSRFTDFQSMLAAAKAKPGTISMGHAGNGTPNHTDILRIQENEKVSFSIVPYRGSGVGLNDVLAGQIDSYVDQLSSSLPHLQSGKLRALVVIGEKRTPELPNVPTLAEVGCTAFDGGTTLGIFVRQDTPAPIIATLNAAAVAALADPAIRQKFVDLGATVRPSTPAEFGAFMKTEEAGIGDLARKGLLKPE</sequence>
<organism evidence="3 4">
    <name type="scientific">Reyranella humidisoli</name>
    <dbReference type="NCBI Taxonomy" id="2849149"/>
    <lineage>
        <taxon>Bacteria</taxon>
        <taxon>Pseudomonadati</taxon>
        <taxon>Pseudomonadota</taxon>
        <taxon>Alphaproteobacteria</taxon>
        <taxon>Hyphomicrobiales</taxon>
        <taxon>Reyranellaceae</taxon>
        <taxon>Reyranella</taxon>
    </lineage>
</organism>
<dbReference type="EMBL" id="JAHOPB010000001">
    <property type="protein sequence ID" value="MBU8874119.1"/>
    <property type="molecule type" value="Genomic_DNA"/>
</dbReference>
<feature type="signal peptide" evidence="2">
    <location>
        <begin position="1"/>
        <end position="19"/>
    </location>
</feature>